<dbReference type="EMBL" id="JAHDVG010000482">
    <property type="protein sequence ID" value="KAH1173309.1"/>
    <property type="molecule type" value="Genomic_DNA"/>
</dbReference>
<dbReference type="AlphaFoldDB" id="A0A9D4AX56"/>
<comment type="caution">
    <text evidence="1">The sequence shown here is derived from an EMBL/GenBank/DDBJ whole genome shotgun (WGS) entry which is preliminary data.</text>
</comment>
<protein>
    <submittedName>
        <fullName evidence="1">Uncharacterized protein</fullName>
    </submittedName>
</protein>
<accession>A0A9D4AX56</accession>
<evidence type="ECO:0000313" key="2">
    <source>
        <dbReference type="Proteomes" id="UP000827986"/>
    </source>
</evidence>
<sequence>MFEREIHAVEDWKLPCGWPRHLHGWYRKGDVSEVYGLSVVAQDILIQSRKASTRLTYKAKWKCFSLGSIQRHLQPLESSAPVSLDYLLSLKHSGLLISSIREH</sequence>
<name>A0A9D4AX56_9SAUR</name>
<organism evidence="1 2">
    <name type="scientific">Mauremys mutica</name>
    <name type="common">yellowpond turtle</name>
    <dbReference type="NCBI Taxonomy" id="74926"/>
    <lineage>
        <taxon>Eukaryota</taxon>
        <taxon>Metazoa</taxon>
        <taxon>Chordata</taxon>
        <taxon>Craniata</taxon>
        <taxon>Vertebrata</taxon>
        <taxon>Euteleostomi</taxon>
        <taxon>Archelosauria</taxon>
        <taxon>Testudinata</taxon>
        <taxon>Testudines</taxon>
        <taxon>Cryptodira</taxon>
        <taxon>Durocryptodira</taxon>
        <taxon>Testudinoidea</taxon>
        <taxon>Geoemydidae</taxon>
        <taxon>Geoemydinae</taxon>
        <taxon>Mauremys</taxon>
    </lineage>
</organism>
<evidence type="ECO:0000313" key="1">
    <source>
        <dbReference type="EMBL" id="KAH1173309.1"/>
    </source>
</evidence>
<keyword evidence="2" id="KW-1185">Reference proteome</keyword>
<dbReference type="Proteomes" id="UP000827986">
    <property type="component" value="Unassembled WGS sequence"/>
</dbReference>
<reference evidence="1" key="1">
    <citation type="submission" date="2021-09" db="EMBL/GenBank/DDBJ databases">
        <title>The genome of Mauremys mutica provides insights into the evolution of semi-aquatic lifestyle.</title>
        <authorList>
            <person name="Gong S."/>
            <person name="Gao Y."/>
        </authorList>
    </citation>
    <scope>NUCLEOTIDE SEQUENCE</scope>
    <source>
        <strain evidence="1">MM-2020</strain>
        <tissue evidence="1">Muscle</tissue>
    </source>
</reference>
<proteinExistence type="predicted"/>
<gene>
    <name evidence="1" type="ORF">KIL84_017148</name>
</gene>